<evidence type="ECO:0000256" key="4">
    <source>
        <dbReference type="ARBA" id="ARBA00022741"/>
    </source>
</evidence>
<dbReference type="SUPFAM" id="SSF47323">
    <property type="entry name" value="Anticodon-binding domain of a subclass of class I aminoacyl-tRNA synthetases"/>
    <property type="match status" value="1"/>
</dbReference>
<dbReference type="GO" id="GO:0005829">
    <property type="term" value="C:cytosol"/>
    <property type="evidence" value="ECO:0007669"/>
    <property type="project" value="TreeGrafter"/>
</dbReference>
<gene>
    <name evidence="11" type="ORF">RFI_08335</name>
</gene>
<dbReference type="InterPro" id="IPR002300">
    <property type="entry name" value="aa-tRNA-synth_Ia"/>
</dbReference>
<dbReference type="InterPro" id="IPR033705">
    <property type="entry name" value="Anticodon_Ia_Val"/>
</dbReference>
<evidence type="ECO:0000256" key="7">
    <source>
        <dbReference type="ARBA" id="ARBA00023146"/>
    </source>
</evidence>
<evidence type="ECO:0000256" key="5">
    <source>
        <dbReference type="ARBA" id="ARBA00022840"/>
    </source>
</evidence>
<comment type="similarity">
    <text evidence="1">Belongs to the class-I aminoacyl-tRNA synthetase family.</text>
</comment>
<keyword evidence="3" id="KW-0436">Ligase</keyword>
<proteinExistence type="inferred from homology"/>
<dbReference type="GO" id="GO:0004832">
    <property type="term" value="F:valine-tRNA ligase activity"/>
    <property type="evidence" value="ECO:0007669"/>
    <property type="project" value="UniProtKB-EC"/>
</dbReference>
<dbReference type="OMA" id="ENDMAPA"/>
<dbReference type="Pfam" id="PF00133">
    <property type="entry name" value="tRNA-synt_1"/>
    <property type="match status" value="1"/>
</dbReference>
<dbReference type="InterPro" id="IPR002303">
    <property type="entry name" value="Valyl-tRNA_ligase"/>
</dbReference>
<feature type="domain" description="Methionyl/Valyl/Leucyl/Isoleucyl-tRNA synthetase anticodon-binding" evidence="10">
    <location>
        <begin position="128"/>
        <end position="274"/>
    </location>
</feature>
<evidence type="ECO:0000256" key="3">
    <source>
        <dbReference type="ARBA" id="ARBA00022598"/>
    </source>
</evidence>
<dbReference type="InterPro" id="IPR013155">
    <property type="entry name" value="M/V/L/I-tRNA-synth_anticd-bd"/>
</dbReference>
<sequence length="355" mass="40819">MSKSKGNVIDPLHIIDGVELQVLIDELYSGNIKDSEISTYEAKKREDFPNGIPPCGTDALRFGLLSYLSQHRNINLDVARIVGYRQFCNKIWNAVRFAISKFDQHFVAPNAAEFVQSKDFKDHATFADRWILSRLNNAITSCHTHNPIYEFYQSTDAVFQFFTRELCDVYLELIKGIFRDTNATKQQHITSNILYLCVDLSLKLMHPFMPFVTEELWQRLPGSRSTRDSLIVQSYPTPFSDWTNAAVEKEMNLVLNVIKNLRSHKQTHLNLPTKTIYDISICTTIPFILETVERHKPAIQTLAMTGNISVANTDVHNDSIYNTWSLAEHQIIIDEQTLKYVSYHNVSGLEKKKEN</sequence>
<protein>
    <recommendedName>
        <fullName evidence="2">valine--tRNA ligase</fullName>
        <ecNumber evidence="2">6.1.1.9</ecNumber>
    </recommendedName>
    <alternativeName>
        <fullName evidence="8">Valyl-tRNA synthetase</fullName>
    </alternativeName>
</protein>
<evidence type="ECO:0000256" key="8">
    <source>
        <dbReference type="ARBA" id="ARBA00029936"/>
    </source>
</evidence>
<dbReference type="CDD" id="cd07962">
    <property type="entry name" value="Anticodon_Ia_Val"/>
    <property type="match status" value="1"/>
</dbReference>
<dbReference type="PANTHER" id="PTHR11946">
    <property type="entry name" value="VALYL-TRNA SYNTHETASES"/>
    <property type="match status" value="1"/>
</dbReference>
<keyword evidence="7" id="KW-0030">Aminoacyl-tRNA synthetase</keyword>
<dbReference type="FunFam" id="1.10.730.10:FF:000009">
    <property type="entry name" value="Valine--tRNA ligase, mitochondrial"/>
    <property type="match status" value="1"/>
</dbReference>
<comment type="caution">
    <text evidence="11">The sequence shown here is derived from an EMBL/GenBank/DDBJ whole genome shotgun (WGS) entry which is preliminary data.</text>
</comment>
<evidence type="ECO:0000259" key="9">
    <source>
        <dbReference type="Pfam" id="PF00133"/>
    </source>
</evidence>
<dbReference type="SUPFAM" id="SSF52374">
    <property type="entry name" value="Nucleotidylyl transferase"/>
    <property type="match status" value="1"/>
</dbReference>
<keyword evidence="5" id="KW-0067">ATP-binding</keyword>
<dbReference type="OrthoDB" id="629407at2759"/>
<evidence type="ECO:0000259" key="10">
    <source>
        <dbReference type="Pfam" id="PF08264"/>
    </source>
</evidence>
<dbReference type="InterPro" id="IPR009080">
    <property type="entry name" value="tRNAsynth_Ia_anticodon-bd"/>
</dbReference>
<keyword evidence="4" id="KW-0547">Nucleotide-binding</keyword>
<dbReference type="PANTHER" id="PTHR11946:SF109">
    <property type="entry name" value="VALINE--TRNA LIGASE"/>
    <property type="match status" value="1"/>
</dbReference>
<dbReference type="EC" id="6.1.1.9" evidence="2"/>
<evidence type="ECO:0000313" key="12">
    <source>
        <dbReference type="Proteomes" id="UP000023152"/>
    </source>
</evidence>
<evidence type="ECO:0000256" key="6">
    <source>
        <dbReference type="ARBA" id="ARBA00022917"/>
    </source>
</evidence>
<dbReference type="Gene3D" id="1.10.730.10">
    <property type="entry name" value="Isoleucyl-tRNA Synthetase, Domain 1"/>
    <property type="match status" value="1"/>
</dbReference>
<name>X6NS06_RETFI</name>
<feature type="domain" description="Aminoacyl-tRNA synthetase class Ia" evidence="9">
    <location>
        <begin position="1"/>
        <end position="77"/>
    </location>
</feature>
<reference evidence="11 12" key="1">
    <citation type="journal article" date="2013" name="Curr. Biol.">
        <title>The Genome of the Foraminiferan Reticulomyxa filosa.</title>
        <authorList>
            <person name="Glockner G."/>
            <person name="Hulsmann N."/>
            <person name="Schleicher M."/>
            <person name="Noegel A.A."/>
            <person name="Eichinger L."/>
            <person name="Gallinger C."/>
            <person name="Pawlowski J."/>
            <person name="Sierra R."/>
            <person name="Euteneuer U."/>
            <person name="Pillet L."/>
            <person name="Moustafa A."/>
            <person name="Platzer M."/>
            <person name="Groth M."/>
            <person name="Szafranski K."/>
            <person name="Schliwa M."/>
        </authorList>
    </citation>
    <scope>NUCLEOTIDE SEQUENCE [LARGE SCALE GENOMIC DNA]</scope>
</reference>
<evidence type="ECO:0000313" key="11">
    <source>
        <dbReference type="EMBL" id="ETO28791.1"/>
    </source>
</evidence>
<dbReference type="AlphaFoldDB" id="X6NS06"/>
<accession>X6NS06</accession>
<organism evidence="11 12">
    <name type="scientific">Reticulomyxa filosa</name>
    <dbReference type="NCBI Taxonomy" id="46433"/>
    <lineage>
        <taxon>Eukaryota</taxon>
        <taxon>Sar</taxon>
        <taxon>Rhizaria</taxon>
        <taxon>Retaria</taxon>
        <taxon>Foraminifera</taxon>
        <taxon>Monothalamids</taxon>
        <taxon>Reticulomyxidae</taxon>
        <taxon>Reticulomyxa</taxon>
    </lineage>
</organism>
<keyword evidence="12" id="KW-1185">Reference proteome</keyword>
<dbReference type="GO" id="GO:0005524">
    <property type="term" value="F:ATP binding"/>
    <property type="evidence" value="ECO:0007669"/>
    <property type="project" value="UniProtKB-KW"/>
</dbReference>
<dbReference type="GO" id="GO:0006438">
    <property type="term" value="P:valyl-tRNA aminoacylation"/>
    <property type="evidence" value="ECO:0007669"/>
    <property type="project" value="InterPro"/>
</dbReference>
<keyword evidence="6" id="KW-0648">Protein biosynthesis</keyword>
<dbReference type="EMBL" id="ASPP01006460">
    <property type="protein sequence ID" value="ETO28791.1"/>
    <property type="molecule type" value="Genomic_DNA"/>
</dbReference>
<dbReference type="Pfam" id="PF08264">
    <property type="entry name" value="Anticodon_1"/>
    <property type="match status" value="1"/>
</dbReference>
<evidence type="ECO:0000256" key="2">
    <source>
        <dbReference type="ARBA" id="ARBA00013169"/>
    </source>
</evidence>
<evidence type="ECO:0000256" key="1">
    <source>
        <dbReference type="ARBA" id="ARBA00005594"/>
    </source>
</evidence>
<dbReference type="Proteomes" id="UP000023152">
    <property type="component" value="Unassembled WGS sequence"/>
</dbReference>